<organism evidence="4 5">
    <name type="scientific">Fibrella forsythiae</name>
    <dbReference type="NCBI Taxonomy" id="2817061"/>
    <lineage>
        <taxon>Bacteria</taxon>
        <taxon>Pseudomonadati</taxon>
        <taxon>Bacteroidota</taxon>
        <taxon>Cytophagia</taxon>
        <taxon>Cytophagales</taxon>
        <taxon>Spirosomataceae</taxon>
        <taxon>Fibrella</taxon>
    </lineage>
</organism>
<gene>
    <name evidence="4" type="ORF">J2I46_15605</name>
</gene>
<comment type="caution">
    <text evidence="4">The sequence shown here is derived from an EMBL/GenBank/DDBJ whole genome shotgun (WGS) entry which is preliminary data.</text>
</comment>
<dbReference type="CDD" id="cd04301">
    <property type="entry name" value="NAT_SF"/>
    <property type="match status" value="1"/>
</dbReference>
<evidence type="ECO:0000259" key="3">
    <source>
        <dbReference type="PROSITE" id="PS51186"/>
    </source>
</evidence>
<dbReference type="Proteomes" id="UP000664628">
    <property type="component" value="Unassembled WGS sequence"/>
</dbReference>
<protein>
    <submittedName>
        <fullName evidence="4">GNAT family N-acetyltransferase</fullName>
    </submittedName>
</protein>
<dbReference type="Gene3D" id="3.40.630.30">
    <property type="match status" value="1"/>
</dbReference>
<dbReference type="InterPro" id="IPR000182">
    <property type="entry name" value="GNAT_dom"/>
</dbReference>
<dbReference type="Pfam" id="PF00583">
    <property type="entry name" value="Acetyltransf_1"/>
    <property type="match status" value="1"/>
</dbReference>
<dbReference type="SUPFAM" id="SSF55729">
    <property type="entry name" value="Acyl-CoA N-acyltransferases (Nat)"/>
    <property type="match status" value="1"/>
</dbReference>
<dbReference type="EMBL" id="JAFMYW010000004">
    <property type="protein sequence ID" value="MBO0950022.1"/>
    <property type="molecule type" value="Genomic_DNA"/>
</dbReference>
<dbReference type="PROSITE" id="PS51186">
    <property type="entry name" value="GNAT"/>
    <property type="match status" value="1"/>
</dbReference>
<evidence type="ECO:0000313" key="5">
    <source>
        <dbReference type="Proteomes" id="UP000664628"/>
    </source>
</evidence>
<name>A0ABS3JJ36_9BACT</name>
<keyword evidence="1" id="KW-0808">Transferase</keyword>
<accession>A0ABS3JJ36</accession>
<reference evidence="4 5" key="1">
    <citation type="submission" date="2021-03" db="EMBL/GenBank/DDBJ databases">
        <title>Fibrella sp. HMF5405 genome sequencing and assembly.</title>
        <authorList>
            <person name="Kang H."/>
            <person name="Kim H."/>
            <person name="Bae S."/>
            <person name="Joh K."/>
        </authorList>
    </citation>
    <scope>NUCLEOTIDE SEQUENCE [LARGE SCALE GENOMIC DNA]</scope>
    <source>
        <strain evidence="4 5">HMF5405</strain>
    </source>
</reference>
<feature type="domain" description="N-acetyltransferase" evidence="3">
    <location>
        <begin position="1"/>
        <end position="146"/>
    </location>
</feature>
<proteinExistence type="predicted"/>
<evidence type="ECO:0000256" key="2">
    <source>
        <dbReference type="ARBA" id="ARBA00023315"/>
    </source>
</evidence>
<dbReference type="InterPro" id="IPR016181">
    <property type="entry name" value="Acyl_CoA_acyltransferase"/>
</dbReference>
<sequence>MTRPATPADLDSVAYLFNEYRIFYEKPTALAEGRQFLADRMDRKESVVFVAETDSGTLAGFVQLYPLFSSTRMKRLWLLNDLFVHADHRGQGHSLALIDAARQLCRETKACGLILETAQTNLIGNRLYPRAGFVLDEEHNYYSWDV</sequence>
<dbReference type="RefSeq" id="WP_207329967.1">
    <property type="nucleotide sequence ID" value="NZ_JAFMYW010000004.1"/>
</dbReference>
<keyword evidence="2" id="KW-0012">Acyltransferase</keyword>
<dbReference type="PANTHER" id="PTHR43877:SF2">
    <property type="entry name" value="AMINOALKYLPHOSPHONATE N-ACETYLTRANSFERASE-RELATED"/>
    <property type="match status" value="1"/>
</dbReference>
<dbReference type="InterPro" id="IPR050832">
    <property type="entry name" value="Bact_Acetyltransf"/>
</dbReference>
<keyword evidence="5" id="KW-1185">Reference proteome</keyword>
<evidence type="ECO:0000313" key="4">
    <source>
        <dbReference type="EMBL" id="MBO0950022.1"/>
    </source>
</evidence>
<evidence type="ECO:0000256" key="1">
    <source>
        <dbReference type="ARBA" id="ARBA00022679"/>
    </source>
</evidence>
<dbReference type="PANTHER" id="PTHR43877">
    <property type="entry name" value="AMINOALKYLPHOSPHONATE N-ACETYLTRANSFERASE-RELATED-RELATED"/>
    <property type="match status" value="1"/>
</dbReference>